<dbReference type="RefSeq" id="WP_342632731.1">
    <property type="nucleotide sequence ID" value="NZ_CP152382.1"/>
</dbReference>
<organism evidence="1 2">
    <name type="scientific">Marinobacter alkaliphilus</name>
    <dbReference type="NCBI Taxonomy" id="254719"/>
    <lineage>
        <taxon>Bacteria</taxon>
        <taxon>Pseudomonadati</taxon>
        <taxon>Pseudomonadota</taxon>
        <taxon>Gammaproteobacteria</taxon>
        <taxon>Pseudomonadales</taxon>
        <taxon>Marinobacteraceae</taxon>
        <taxon>Marinobacter</taxon>
    </lineage>
</organism>
<evidence type="ECO:0000313" key="1">
    <source>
        <dbReference type="EMBL" id="XAF56183.1"/>
    </source>
</evidence>
<geneLocation type="plasmid" evidence="1 2">
    <name>unnamed2</name>
</geneLocation>
<sequence>MCDKSFALTKPCANCPFRNDGQAIDLMPGRREQIIQDLLSGEAGTFHCHKTVYRSDNRNHDDEGNYRPVDVCHCPGAAAVTWKVGGRDMTMVQIAKRLRMIGIDHYDEALVLTIEPGDLDLNLIDNRY</sequence>
<keyword evidence="1" id="KW-0614">Plasmid</keyword>
<gene>
    <name evidence="1" type="ORF">AAGT77_20730</name>
</gene>
<dbReference type="Proteomes" id="UP001445268">
    <property type="component" value="Plasmid unnamed2"/>
</dbReference>
<keyword evidence="2" id="KW-1185">Reference proteome</keyword>
<evidence type="ECO:0000313" key="2">
    <source>
        <dbReference type="Proteomes" id="UP001445268"/>
    </source>
</evidence>
<name>A0ABZ3E931_9GAMM</name>
<protein>
    <submittedName>
        <fullName evidence="1">Uncharacterized protein</fullName>
    </submittedName>
</protein>
<accession>A0ABZ3E931</accession>
<reference evidence="1 2" key="1">
    <citation type="submission" date="2024-04" db="EMBL/GenBank/DDBJ databases">
        <title>Marinobacter sp. SBY-1.</title>
        <authorList>
            <person name="Pan C."/>
        </authorList>
    </citation>
    <scope>NUCLEOTIDE SEQUENCE [LARGE SCALE GENOMIC DNA]</scope>
    <source>
        <strain evidence="1 2">SBY-1</strain>
        <plasmid evidence="1 2">unnamed2</plasmid>
    </source>
</reference>
<proteinExistence type="predicted"/>
<dbReference type="EMBL" id="CP152382">
    <property type="protein sequence ID" value="XAF56183.1"/>
    <property type="molecule type" value="Genomic_DNA"/>
</dbReference>